<dbReference type="Proteomes" id="UP000218887">
    <property type="component" value="Unassembled WGS sequence"/>
</dbReference>
<evidence type="ECO:0000256" key="12">
    <source>
        <dbReference type="ARBA" id="ARBA00033354"/>
    </source>
</evidence>
<comment type="caution">
    <text evidence="17">The sequence shown here is derived from an EMBL/GenBank/DDBJ whole genome shotgun (WGS) entry which is preliminary data.</text>
</comment>
<evidence type="ECO:0000256" key="1">
    <source>
        <dbReference type="ARBA" id="ARBA00005121"/>
    </source>
</evidence>
<evidence type="ECO:0000256" key="14">
    <source>
        <dbReference type="ARBA" id="ARBA00048692"/>
    </source>
</evidence>
<keyword evidence="8 15" id="KW-0547">Nucleotide-binding</keyword>
<evidence type="ECO:0000256" key="5">
    <source>
        <dbReference type="ARBA" id="ARBA00020963"/>
    </source>
</evidence>
<dbReference type="GO" id="GO:0005524">
    <property type="term" value="F:ATP binding"/>
    <property type="evidence" value="ECO:0007669"/>
    <property type="project" value="UniProtKB-UniRule"/>
</dbReference>
<dbReference type="RefSeq" id="WP_095657085.1">
    <property type="nucleotide sequence ID" value="NZ_NPOA01000015.1"/>
</dbReference>
<evidence type="ECO:0000256" key="9">
    <source>
        <dbReference type="ARBA" id="ARBA00022840"/>
    </source>
</evidence>
<evidence type="ECO:0000256" key="8">
    <source>
        <dbReference type="ARBA" id="ARBA00022741"/>
    </source>
</evidence>
<evidence type="ECO:0000256" key="15">
    <source>
        <dbReference type="RuleBase" id="RU366026"/>
    </source>
</evidence>
<dbReference type="NCBIfam" id="TIGR00636">
    <property type="entry name" value="PduO_Nterm"/>
    <property type="match status" value="1"/>
</dbReference>
<protein>
    <recommendedName>
        <fullName evidence="5 15">Corrinoid adenosyltransferase</fullName>
        <ecNumber evidence="4 15">2.5.1.17</ecNumber>
    </recommendedName>
    <alternativeName>
        <fullName evidence="10 15">Cob(II)alamin adenosyltransferase</fullName>
    </alternativeName>
    <alternativeName>
        <fullName evidence="12 15">Cob(II)yrinic acid a,c-diamide adenosyltransferase</fullName>
    </alternativeName>
    <alternativeName>
        <fullName evidence="11 15">Cobinamide/cobalamin adenosyltransferase</fullName>
    </alternativeName>
</protein>
<dbReference type="InterPro" id="IPR016030">
    <property type="entry name" value="CblAdoTrfase-like"/>
</dbReference>
<feature type="domain" description="Cobalamin adenosyltransferase-like" evidence="16">
    <location>
        <begin position="3"/>
        <end position="170"/>
    </location>
</feature>
<evidence type="ECO:0000256" key="3">
    <source>
        <dbReference type="ARBA" id="ARBA00011233"/>
    </source>
</evidence>
<comment type="catalytic activity">
    <reaction evidence="13 15">
        <text>2 cob(II)yrinate a,c diamide + reduced [electron-transfer flavoprotein] + 2 ATP = 2 adenosylcob(III)yrinate a,c-diamide + 2 triphosphate + oxidized [electron-transfer flavoprotein] + 3 H(+)</text>
        <dbReference type="Rhea" id="RHEA:11528"/>
        <dbReference type="Rhea" id="RHEA-COMP:10685"/>
        <dbReference type="Rhea" id="RHEA-COMP:10686"/>
        <dbReference type="ChEBI" id="CHEBI:15378"/>
        <dbReference type="ChEBI" id="CHEBI:18036"/>
        <dbReference type="ChEBI" id="CHEBI:30616"/>
        <dbReference type="ChEBI" id="CHEBI:57692"/>
        <dbReference type="ChEBI" id="CHEBI:58307"/>
        <dbReference type="ChEBI" id="CHEBI:58503"/>
        <dbReference type="ChEBI" id="CHEBI:58537"/>
        <dbReference type="EC" id="2.5.1.17"/>
    </reaction>
</comment>
<accession>A0A2A2I947</accession>
<evidence type="ECO:0000259" key="16">
    <source>
        <dbReference type="Pfam" id="PF01923"/>
    </source>
</evidence>
<dbReference type="PANTHER" id="PTHR12213:SF0">
    <property type="entry name" value="CORRINOID ADENOSYLTRANSFERASE MMAB"/>
    <property type="match status" value="1"/>
</dbReference>
<proteinExistence type="inferred from homology"/>
<comment type="similarity">
    <text evidence="2 15">Belongs to the Cob(I)alamin adenosyltransferase family.</text>
</comment>
<reference evidence="17 18" key="1">
    <citation type="submission" date="2017-08" db="EMBL/GenBank/DDBJ databases">
        <title>Virgibacillus indicus sp. nov. and Virgibacillus profoundi sp. nov, two moderately halophilic bacteria isolated from marine sediment by using the Microfluidic Streak Plate.</title>
        <authorList>
            <person name="Xu B."/>
            <person name="Hu B."/>
            <person name="Wang J."/>
            <person name="Zhu Y."/>
            <person name="Huang L."/>
            <person name="Du W."/>
            <person name="Huang Y."/>
        </authorList>
    </citation>
    <scope>NUCLEOTIDE SEQUENCE [LARGE SCALE GENOMIC DNA]</scope>
    <source>
        <strain evidence="17 18">IO3-P3-H5</strain>
    </source>
</reference>
<dbReference type="EC" id="2.5.1.17" evidence="4 15"/>
<dbReference type="InterPro" id="IPR029499">
    <property type="entry name" value="PduO-typ"/>
</dbReference>
<evidence type="ECO:0000256" key="7">
    <source>
        <dbReference type="ARBA" id="ARBA00022679"/>
    </source>
</evidence>
<dbReference type="GO" id="GO:0008817">
    <property type="term" value="F:corrinoid adenosyltransferase activity"/>
    <property type="evidence" value="ECO:0007669"/>
    <property type="project" value="UniProtKB-UniRule"/>
</dbReference>
<dbReference type="InterPro" id="IPR036451">
    <property type="entry name" value="CblAdoTrfase-like_sf"/>
</dbReference>
<keyword evidence="6 15" id="KW-0169">Cobalamin biosynthesis</keyword>
<gene>
    <name evidence="17" type="ORF">CIL05_18810</name>
</gene>
<evidence type="ECO:0000256" key="2">
    <source>
        <dbReference type="ARBA" id="ARBA00007487"/>
    </source>
</evidence>
<evidence type="ECO:0000256" key="6">
    <source>
        <dbReference type="ARBA" id="ARBA00022573"/>
    </source>
</evidence>
<dbReference type="UniPathway" id="UPA00148">
    <property type="reaction ID" value="UER00233"/>
</dbReference>
<organism evidence="17 18">
    <name type="scientific">Virgibacillus profundi</name>
    <dbReference type="NCBI Taxonomy" id="2024555"/>
    <lineage>
        <taxon>Bacteria</taxon>
        <taxon>Bacillati</taxon>
        <taxon>Bacillota</taxon>
        <taxon>Bacilli</taxon>
        <taxon>Bacillales</taxon>
        <taxon>Bacillaceae</taxon>
        <taxon>Virgibacillus</taxon>
    </lineage>
</organism>
<evidence type="ECO:0000256" key="13">
    <source>
        <dbReference type="ARBA" id="ARBA00048555"/>
    </source>
</evidence>
<dbReference type="FunFam" id="1.20.1200.10:FF:000001">
    <property type="entry name" value="Cob(I)yrinic acid a,c-diamide adenosyltransferase"/>
    <property type="match status" value="1"/>
</dbReference>
<dbReference type="GO" id="GO:0009236">
    <property type="term" value="P:cobalamin biosynthetic process"/>
    <property type="evidence" value="ECO:0007669"/>
    <property type="project" value="UniProtKB-UniRule"/>
</dbReference>
<comment type="catalytic activity">
    <reaction evidence="14 15">
        <text>2 cob(II)alamin + reduced [electron-transfer flavoprotein] + 2 ATP = 2 adenosylcob(III)alamin + 2 triphosphate + oxidized [electron-transfer flavoprotein] + 3 H(+)</text>
        <dbReference type="Rhea" id="RHEA:28671"/>
        <dbReference type="Rhea" id="RHEA-COMP:10685"/>
        <dbReference type="Rhea" id="RHEA-COMP:10686"/>
        <dbReference type="ChEBI" id="CHEBI:15378"/>
        <dbReference type="ChEBI" id="CHEBI:16304"/>
        <dbReference type="ChEBI" id="CHEBI:18036"/>
        <dbReference type="ChEBI" id="CHEBI:18408"/>
        <dbReference type="ChEBI" id="CHEBI:30616"/>
        <dbReference type="ChEBI" id="CHEBI:57692"/>
        <dbReference type="ChEBI" id="CHEBI:58307"/>
        <dbReference type="EC" id="2.5.1.17"/>
    </reaction>
</comment>
<dbReference type="Gene3D" id="1.20.1200.10">
    <property type="entry name" value="Cobalamin adenosyltransferase-like"/>
    <property type="match status" value="1"/>
</dbReference>
<evidence type="ECO:0000256" key="4">
    <source>
        <dbReference type="ARBA" id="ARBA00012454"/>
    </source>
</evidence>
<sequence length="193" mass="21765">MRIYTRSGDKGKTSLIYGKRVAKNDLRVEAYGTCDEANSMIGLGLSFLDQEKWEEKEVFLEKMHRVQTILFHVGAELATPGDKEVTWKLKQEHIQELEDQIDAWDEQLQPLKNFILPSGHSASSALHTARTVARRAERTAVGLGEDVVNPLVVSYLNRLSDFLFVAARYVNQSLGGEEIPLKADMSTANYPKR</sequence>
<dbReference type="AlphaFoldDB" id="A0A2A2I947"/>
<comment type="subunit">
    <text evidence="3">Homotrimer.</text>
</comment>
<keyword evidence="9 15" id="KW-0067">ATP-binding</keyword>
<keyword evidence="7 15" id="KW-0808">Transferase</keyword>
<dbReference type="Pfam" id="PF01923">
    <property type="entry name" value="Cob_adeno_trans"/>
    <property type="match status" value="1"/>
</dbReference>
<dbReference type="PANTHER" id="PTHR12213">
    <property type="entry name" value="CORRINOID ADENOSYLTRANSFERASE"/>
    <property type="match status" value="1"/>
</dbReference>
<dbReference type="EMBL" id="NPOA01000015">
    <property type="protein sequence ID" value="PAV28157.1"/>
    <property type="molecule type" value="Genomic_DNA"/>
</dbReference>
<evidence type="ECO:0000256" key="10">
    <source>
        <dbReference type="ARBA" id="ARBA00031529"/>
    </source>
</evidence>
<dbReference type="OrthoDB" id="9778896at2"/>
<name>A0A2A2I947_9BACI</name>
<evidence type="ECO:0000313" key="17">
    <source>
        <dbReference type="EMBL" id="PAV28157.1"/>
    </source>
</evidence>
<keyword evidence="18" id="KW-1185">Reference proteome</keyword>
<evidence type="ECO:0000313" key="18">
    <source>
        <dbReference type="Proteomes" id="UP000218887"/>
    </source>
</evidence>
<dbReference type="SUPFAM" id="SSF89028">
    <property type="entry name" value="Cobalamin adenosyltransferase-like"/>
    <property type="match status" value="1"/>
</dbReference>
<comment type="pathway">
    <text evidence="1 15">Cofactor biosynthesis; adenosylcobalamin biosynthesis; adenosylcobalamin from cob(II)yrinate a,c-diamide: step 2/7.</text>
</comment>
<evidence type="ECO:0000256" key="11">
    <source>
        <dbReference type="ARBA" id="ARBA00033334"/>
    </source>
</evidence>